<dbReference type="Pfam" id="PF07794">
    <property type="entry name" value="DUF1633"/>
    <property type="match status" value="1"/>
</dbReference>
<organism evidence="2 3">
    <name type="scientific">Brassica cretica</name>
    <name type="common">Mustard</name>
    <dbReference type="NCBI Taxonomy" id="69181"/>
    <lineage>
        <taxon>Eukaryota</taxon>
        <taxon>Viridiplantae</taxon>
        <taxon>Streptophyta</taxon>
        <taxon>Embryophyta</taxon>
        <taxon>Tracheophyta</taxon>
        <taxon>Spermatophyta</taxon>
        <taxon>Magnoliopsida</taxon>
        <taxon>eudicotyledons</taxon>
        <taxon>Gunneridae</taxon>
        <taxon>Pentapetalae</taxon>
        <taxon>rosids</taxon>
        <taxon>malvids</taxon>
        <taxon>Brassicales</taxon>
        <taxon>Brassicaceae</taxon>
        <taxon>Brassiceae</taxon>
        <taxon>Brassica</taxon>
    </lineage>
</organism>
<sequence>MRGGRGLFIRNINQSGTSRVAARVSLRMAPDACAATPRAPHGWLHVSVSCRMTPRPLPVSCASLATYHARQLPPRPDLIDRATSSFSVHSSNFGLSKERRSPVSLSPGSEDEAVAATRKRRRSSKGALPCPSLHRFVPEGDGSLFVARAKVAVASSKVIKAFNEYVVVMEDHVVASRNDKEIESIDRDIRRASRVAHRDIVTRYREILESLKDKWTSKKKGVFAEIQLHEVIANIDLLNELKDGDLTVYAELARLKEMEGDCEDLVASAAVSDWSISELDLPQVSDDSVDQVEGSSVPDDSASS</sequence>
<evidence type="ECO:0000313" key="3">
    <source>
        <dbReference type="Proteomes" id="UP000712600"/>
    </source>
</evidence>
<dbReference type="AlphaFoldDB" id="A0A8S9QC49"/>
<dbReference type="EMBL" id="QGKX02001290">
    <property type="protein sequence ID" value="KAF3539426.1"/>
    <property type="molecule type" value="Genomic_DNA"/>
</dbReference>
<accession>A0A8S9QC49</accession>
<feature type="region of interest" description="Disordered" evidence="1">
    <location>
        <begin position="90"/>
        <end position="126"/>
    </location>
</feature>
<dbReference type="Proteomes" id="UP000712600">
    <property type="component" value="Unassembled WGS sequence"/>
</dbReference>
<evidence type="ECO:0000256" key="1">
    <source>
        <dbReference type="SAM" id="MobiDB-lite"/>
    </source>
</evidence>
<dbReference type="InterPro" id="IPR012436">
    <property type="entry name" value="DUF1633"/>
</dbReference>
<gene>
    <name evidence="2" type="ORF">F2Q69_00023559</name>
</gene>
<name>A0A8S9QC49_BRACR</name>
<evidence type="ECO:0000313" key="2">
    <source>
        <dbReference type="EMBL" id="KAF3539426.1"/>
    </source>
</evidence>
<feature type="region of interest" description="Disordered" evidence="1">
    <location>
        <begin position="284"/>
        <end position="304"/>
    </location>
</feature>
<protein>
    <submittedName>
        <fullName evidence="2">Uncharacterized protein</fullName>
    </submittedName>
</protein>
<comment type="caution">
    <text evidence="2">The sequence shown here is derived from an EMBL/GenBank/DDBJ whole genome shotgun (WGS) entry which is preliminary data.</text>
</comment>
<proteinExistence type="predicted"/>
<reference evidence="2" key="1">
    <citation type="submission" date="2019-12" db="EMBL/GenBank/DDBJ databases">
        <title>Genome sequencing and annotation of Brassica cretica.</title>
        <authorList>
            <person name="Studholme D.J."/>
            <person name="Sarris P."/>
        </authorList>
    </citation>
    <scope>NUCLEOTIDE SEQUENCE</scope>
    <source>
        <strain evidence="2">PFS-109/04</strain>
        <tissue evidence="2">Leaf</tissue>
    </source>
</reference>